<organism evidence="1">
    <name type="scientific">marine sediment metagenome</name>
    <dbReference type="NCBI Taxonomy" id="412755"/>
    <lineage>
        <taxon>unclassified sequences</taxon>
        <taxon>metagenomes</taxon>
        <taxon>ecological metagenomes</taxon>
    </lineage>
</organism>
<name>A0A0F8YXC9_9ZZZZ</name>
<proteinExistence type="predicted"/>
<sequence>MKGIHPAGISAAEWFGTIKYIKYKLRLNRHHIDDRSLVRVVSPRLRMSVKQQESAYKEWCDAVEIDDKSNTVTSQILRHKAKNKYLATIVLVNTHPATRYLPKANGGMI</sequence>
<accession>A0A0F8YXC9</accession>
<comment type="caution">
    <text evidence="1">The sequence shown here is derived from an EMBL/GenBank/DDBJ whole genome shotgun (WGS) entry which is preliminary data.</text>
</comment>
<dbReference type="AlphaFoldDB" id="A0A0F8YXC9"/>
<reference evidence="1" key="1">
    <citation type="journal article" date="2015" name="Nature">
        <title>Complex archaea that bridge the gap between prokaryotes and eukaryotes.</title>
        <authorList>
            <person name="Spang A."/>
            <person name="Saw J.H."/>
            <person name="Jorgensen S.L."/>
            <person name="Zaremba-Niedzwiedzka K."/>
            <person name="Martijn J."/>
            <person name="Lind A.E."/>
            <person name="van Eijk R."/>
            <person name="Schleper C."/>
            <person name="Guy L."/>
            <person name="Ettema T.J."/>
        </authorList>
    </citation>
    <scope>NUCLEOTIDE SEQUENCE</scope>
</reference>
<gene>
    <name evidence="1" type="ORF">LCGC14_2843100</name>
</gene>
<protein>
    <submittedName>
        <fullName evidence="1">Uncharacterized protein</fullName>
    </submittedName>
</protein>
<dbReference type="EMBL" id="LAZR01054470">
    <property type="protein sequence ID" value="KKK78485.1"/>
    <property type="molecule type" value="Genomic_DNA"/>
</dbReference>
<evidence type="ECO:0000313" key="1">
    <source>
        <dbReference type="EMBL" id="KKK78485.1"/>
    </source>
</evidence>